<keyword evidence="1" id="KW-0472">Membrane</keyword>
<dbReference type="AlphaFoldDB" id="A0A9P4QWT0"/>
<comment type="caution">
    <text evidence="2">The sequence shown here is derived from an EMBL/GenBank/DDBJ whole genome shotgun (WGS) entry which is preliminary data.</text>
</comment>
<protein>
    <submittedName>
        <fullName evidence="2">Uncharacterized protein</fullName>
    </submittedName>
</protein>
<evidence type="ECO:0000256" key="1">
    <source>
        <dbReference type="SAM" id="Phobius"/>
    </source>
</evidence>
<sequence length="261" mass="28616">MGNAQSTIQVLAPLSFLYDFAAQQYGIFSSPNMLDVHNQNLAAFSPQPFFIAGFFFPQQLFQLAWLWKLWKRDGSAEEVAMMEKFGWCYVLGNVCIGTWMFFWNANDLKTSNIFVVINTVSQLAYISTMLPPMDTRSTPSVLTHVVAKTFAGIGVLDLLHNTSAAYYRNMPPSSLVQIATGVGFAAAASMSDWIFGACLAYDLVALSMGQEGGWSRLLGGYAAMTAGIVGLRNWFYPRSKAVNDGGAYSRVSREGGSLNNV</sequence>
<keyword evidence="1" id="KW-1133">Transmembrane helix</keyword>
<evidence type="ECO:0000313" key="3">
    <source>
        <dbReference type="Proteomes" id="UP000799444"/>
    </source>
</evidence>
<name>A0A9P4QWT0_9PLEO</name>
<evidence type="ECO:0000313" key="2">
    <source>
        <dbReference type="EMBL" id="KAF2733910.1"/>
    </source>
</evidence>
<organism evidence="2 3">
    <name type="scientific">Polyplosphaeria fusca</name>
    <dbReference type="NCBI Taxonomy" id="682080"/>
    <lineage>
        <taxon>Eukaryota</taxon>
        <taxon>Fungi</taxon>
        <taxon>Dikarya</taxon>
        <taxon>Ascomycota</taxon>
        <taxon>Pezizomycotina</taxon>
        <taxon>Dothideomycetes</taxon>
        <taxon>Pleosporomycetidae</taxon>
        <taxon>Pleosporales</taxon>
        <taxon>Tetraplosphaeriaceae</taxon>
        <taxon>Polyplosphaeria</taxon>
    </lineage>
</organism>
<dbReference type="EMBL" id="ML996155">
    <property type="protein sequence ID" value="KAF2733910.1"/>
    <property type="molecule type" value="Genomic_DNA"/>
</dbReference>
<accession>A0A9P4QWT0</accession>
<keyword evidence="3" id="KW-1185">Reference proteome</keyword>
<dbReference type="Proteomes" id="UP000799444">
    <property type="component" value="Unassembled WGS sequence"/>
</dbReference>
<dbReference type="OrthoDB" id="2332199at2759"/>
<proteinExistence type="predicted"/>
<gene>
    <name evidence="2" type="ORF">EJ04DRAFT_543930</name>
</gene>
<keyword evidence="1" id="KW-0812">Transmembrane</keyword>
<feature type="transmembrane region" description="Helical" evidence="1">
    <location>
        <begin position="87"/>
        <end position="105"/>
    </location>
</feature>
<reference evidence="2" key="1">
    <citation type="journal article" date="2020" name="Stud. Mycol.">
        <title>101 Dothideomycetes genomes: a test case for predicting lifestyles and emergence of pathogens.</title>
        <authorList>
            <person name="Haridas S."/>
            <person name="Albert R."/>
            <person name="Binder M."/>
            <person name="Bloem J."/>
            <person name="Labutti K."/>
            <person name="Salamov A."/>
            <person name="Andreopoulos B."/>
            <person name="Baker S."/>
            <person name="Barry K."/>
            <person name="Bills G."/>
            <person name="Bluhm B."/>
            <person name="Cannon C."/>
            <person name="Castanera R."/>
            <person name="Culley D."/>
            <person name="Daum C."/>
            <person name="Ezra D."/>
            <person name="Gonzalez J."/>
            <person name="Henrissat B."/>
            <person name="Kuo A."/>
            <person name="Liang C."/>
            <person name="Lipzen A."/>
            <person name="Lutzoni F."/>
            <person name="Magnuson J."/>
            <person name="Mondo S."/>
            <person name="Nolan M."/>
            <person name="Ohm R."/>
            <person name="Pangilinan J."/>
            <person name="Park H.-J."/>
            <person name="Ramirez L."/>
            <person name="Alfaro M."/>
            <person name="Sun H."/>
            <person name="Tritt A."/>
            <person name="Yoshinaga Y."/>
            <person name="Zwiers L.-H."/>
            <person name="Turgeon B."/>
            <person name="Goodwin S."/>
            <person name="Spatafora J."/>
            <person name="Crous P."/>
            <person name="Grigoriev I."/>
        </authorList>
    </citation>
    <scope>NUCLEOTIDE SEQUENCE</scope>
    <source>
        <strain evidence="2">CBS 125425</strain>
    </source>
</reference>